<sequence length="203" mass="22727">MSSARPPPNVLNFTETPLNTLSSAESPSNVRNAPDHRLMSGLPLDHQLLPELPSDTGFSSPLSTRLQPYGGFTFTGLQQRSSQQNFHQLLLELAQPLNLEYPPSQLQAQGHAYKKIDILRNCILNISLRIQLRHVILSFNQLATTHTGHFWLGGRKSGSGNYMISYPTTIQVMKGVPMQINSVDYKMFACKYIKKIIYEGNVS</sequence>
<evidence type="ECO:0000256" key="1">
    <source>
        <dbReference type="SAM" id="MobiDB-lite"/>
    </source>
</evidence>
<evidence type="ECO:0000313" key="2">
    <source>
        <dbReference type="EMBL" id="KAH0457574.1"/>
    </source>
</evidence>
<gene>
    <name evidence="2" type="ORF">IEQ34_012889</name>
</gene>
<reference evidence="2 3" key="1">
    <citation type="journal article" date="2021" name="Hortic Res">
        <title>Chromosome-scale assembly of the Dendrobium chrysotoxum genome enhances the understanding of orchid evolution.</title>
        <authorList>
            <person name="Zhang Y."/>
            <person name="Zhang G.Q."/>
            <person name="Zhang D."/>
            <person name="Liu X.D."/>
            <person name="Xu X.Y."/>
            <person name="Sun W.H."/>
            <person name="Yu X."/>
            <person name="Zhu X."/>
            <person name="Wang Z.W."/>
            <person name="Zhao X."/>
            <person name="Zhong W.Y."/>
            <person name="Chen H."/>
            <person name="Yin W.L."/>
            <person name="Huang T."/>
            <person name="Niu S.C."/>
            <person name="Liu Z.J."/>
        </authorList>
    </citation>
    <scope>NUCLEOTIDE SEQUENCE [LARGE SCALE GENOMIC DNA]</scope>
    <source>
        <strain evidence="2">Lindl</strain>
    </source>
</reference>
<name>A0AAV7G6V7_DENCH</name>
<comment type="caution">
    <text evidence="2">The sequence shown here is derived from an EMBL/GenBank/DDBJ whole genome shotgun (WGS) entry which is preliminary data.</text>
</comment>
<dbReference type="Proteomes" id="UP000775213">
    <property type="component" value="Unassembled WGS sequence"/>
</dbReference>
<feature type="region of interest" description="Disordered" evidence="1">
    <location>
        <begin position="1"/>
        <end position="37"/>
    </location>
</feature>
<organism evidence="2 3">
    <name type="scientific">Dendrobium chrysotoxum</name>
    <name type="common">Orchid</name>
    <dbReference type="NCBI Taxonomy" id="161865"/>
    <lineage>
        <taxon>Eukaryota</taxon>
        <taxon>Viridiplantae</taxon>
        <taxon>Streptophyta</taxon>
        <taxon>Embryophyta</taxon>
        <taxon>Tracheophyta</taxon>
        <taxon>Spermatophyta</taxon>
        <taxon>Magnoliopsida</taxon>
        <taxon>Liliopsida</taxon>
        <taxon>Asparagales</taxon>
        <taxon>Orchidaceae</taxon>
        <taxon>Epidendroideae</taxon>
        <taxon>Malaxideae</taxon>
        <taxon>Dendrobiinae</taxon>
        <taxon>Dendrobium</taxon>
    </lineage>
</organism>
<proteinExistence type="predicted"/>
<feature type="compositionally biased region" description="Polar residues" evidence="1">
    <location>
        <begin position="11"/>
        <end position="31"/>
    </location>
</feature>
<protein>
    <submittedName>
        <fullName evidence="2">Uncharacterized protein</fullName>
    </submittedName>
</protein>
<keyword evidence="3" id="KW-1185">Reference proteome</keyword>
<dbReference type="EMBL" id="JAGFBR010000012">
    <property type="protein sequence ID" value="KAH0457574.1"/>
    <property type="molecule type" value="Genomic_DNA"/>
</dbReference>
<dbReference type="AlphaFoldDB" id="A0AAV7G6V7"/>
<evidence type="ECO:0000313" key="3">
    <source>
        <dbReference type="Proteomes" id="UP000775213"/>
    </source>
</evidence>
<accession>A0AAV7G6V7</accession>